<gene>
    <name evidence="1" type="ORF">Spa11_40870</name>
</gene>
<accession>A0A518KDI8</accession>
<dbReference type="InterPro" id="IPR035093">
    <property type="entry name" value="RelE/ParE_toxin_dom_sf"/>
</dbReference>
<evidence type="ECO:0008006" key="3">
    <source>
        <dbReference type="Google" id="ProtNLM"/>
    </source>
</evidence>
<dbReference type="Proteomes" id="UP000316426">
    <property type="component" value="Chromosome"/>
</dbReference>
<evidence type="ECO:0000313" key="2">
    <source>
        <dbReference type="Proteomes" id="UP000316426"/>
    </source>
</evidence>
<sequence>MAYQLRYTATAATELRATTDWIAERAPDTAEQWFEGFVELLATLRLNALAHGRRRRTRWWMSKFGRSLIGQQASESTAPSTP</sequence>
<reference evidence="1 2" key="1">
    <citation type="submission" date="2019-02" db="EMBL/GenBank/DDBJ databases">
        <title>Deep-cultivation of Planctomycetes and their phenomic and genomic characterization uncovers novel biology.</title>
        <authorList>
            <person name="Wiegand S."/>
            <person name="Jogler M."/>
            <person name="Boedeker C."/>
            <person name="Pinto D."/>
            <person name="Vollmers J."/>
            <person name="Rivas-Marin E."/>
            <person name="Kohn T."/>
            <person name="Peeters S.H."/>
            <person name="Heuer A."/>
            <person name="Rast P."/>
            <person name="Oberbeckmann S."/>
            <person name="Bunk B."/>
            <person name="Jeske O."/>
            <person name="Meyerdierks A."/>
            <person name="Storesund J.E."/>
            <person name="Kallscheuer N."/>
            <person name="Luecker S."/>
            <person name="Lage O.M."/>
            <person name="Pohl T."/>
            <person name="Merkel B.J."/>
            <person name="Hornburger P."/>
            <person name="Mueller R.-W."/>
            <person name="Bruemmer F."/>
            <person name="Labrenz M."/>
            <person name="Spormann A.M."/>
            <person name="Op den Camp H."/>
            <person name="Overmann J."/>
            <person name="Amann R."/>
            <person name="Jetten M.S.M."/>
            <person name="Mascher T."/>
            <person name="Medema M.H."/>
            <person name="Devos D.P."/>
            <person name="Kaster A.-K."/>
            <person name="Ovreas L."/>
            <person name="Rohde M."/>
            <person name="Galperin M.Y."/>
            <person name="Jogler C."/>
        </authorList>
    </citation>
    <scope>NUCLEOTIDE SEQUENCE [LARGE SCALE GENOMIC DNA]</scope>
    <source>
        <strain evidence="1 2">Spa11</strain>
    </source>
</reference>
<evidence type="ECO:0000313" key="1">
    <source>
        <dbReference type="EMBL" id="QDV75864.1"/>
    </source>
</evidence>
<dbReference type="AlphaFoldDB" id="A0A518KDI8"/>
<keyword evidence="2" id="KW-1185">Reference proteome</keyword>
<dbReference type="EMBL" id="CP036349">
    <property type="protein sequence ID" value="QDV75864.1"/>
    <property type="molecule type" value="Genomic_DNA"/>
</dbReference>
<proteinExistence type="predicted"/>
<dbReference type="Gene3D" id="3.30.2310.20">
    <property type="entry name" value="RelE-like"/>
    <property type="match status" value="1"/>
</dbReference>
<organism evidence="1 2">
    <name type="scientific">Botrimarina mediterranea</name>
    <dbReference type="NCBI Taxonomy" id="2528022"/>
    <lineage>
        <taxon>Bacteria</taxon>
        <taxon>Pseudomonadati</taxon>
        <taxon>Planctomycetota</taxon>
        <taxon>Planctomycetia</taxon>
        <taxon>Pirellulales</taxon>
        <taxon>Lacipirellulaceae</taxon>
        <taxon>Botrimarina</taxon>
    </lineage>
</organism>
<dbReference type="KEGG" id="bmei:Spa11_40870"/>
<protein>
    <recommendedName>
        <fullName evidence="3">Plasmid stabilization system protein</fullName>
    </recommendedName>
</protein>
<name>A0A518KDI8_9BACT</name>